<reference evidence="3" key="1">
    <citation type="submission" date="2022-06" db="EMBL/GenBank/DDBJ databases">
        <title>Alkalicoccobacillus porphyridii sp. nov., isolated from a marine red alga, Porphyridium purpureum and reclassification of Shouchella plakortidis and Shouchella gibsonii as Alkalicoccobacillus plakortidis comb. nov. and Alkalicoccobacillus gibsonii comb. nov.</title>
        <authorList>
            <person name="Kim K.H."/>
            <person name="Lee J.K."/>
            <person name="Han D.M."/>
            <person name="Baek J.H."/>
            <person name="Jeon C.O."/>
        </authorList>
    </citation>
    <scope>NUCLEOTIDE SEQUENCE</scope>
    <source>
        <strain evidence="3">DSM 19153</strain>
    </source>
</reference>
<evidence type="ECO:0000256" key="2">
    <source>
        <dbReference type="SAM" id="MobiDB-lite"/>
    </source>
</evidence>
<dbReference type="Proteomes" id="UP001203665">
    <property type="component" value="Unassembled WGS sequence"/>
</dbReference>
<dbReference type="RefSeq" id="WP_251603000.1">
    <property type="nucleotide sequence ID" value="NZ_JAMQJY010000001.1"/>
</dbReference>
<dbReference type="EMBL" id="JAMQJY010000001">
    <property type="protein sequence ID" value="MCM2674084.1"/>
    <property type="molecule type" value="Genomic_DNA"/>
</dbReference>
<dbReference type="InterPro" id="IPR006430">
    <property type="entry name" value="Phage_portal_PBSX"/>
</dbReference>
<comment type="caution">
    <text evidence="3">The sequence shown here is derived from an EMBL/GenBank/DDBJ whole genome shotgun (WGS) entry which is preliminary data.</text>
</comment>
<evidence type="ECO:0000256" key="1">
    <source>
        <dbReference type="ARBA" id="ARBA00006799"/>
    </source>
</evidence>
<accession>A0ABT0XFS8</accession>
<feature type="region of interest" description="Disordered" evidence="2">
    <location>
        <begin position="1"/>
        <end position="25"/>
    </location>
</feature>
<sequence length="510" mass="58367">MSQPKVNARVVKADTGESASSKQIHPDTFGDHYGELILEPPINMQELKDIAEYSTILQQCIDAYKTNIVGFGFHPEYTFDFNAKSVEQPQKTQAESEWVRLEEFVKYFSLDEGPETVFGYMIEDREKTGNGYLEVIRNGSDEPDELSYMDALYTRVCKKTEPVDVETLITRNGNPEKVTRRRTFRRYAQRISNKTIYFKEYGDPRIMDSRTGEFGDNVPDTYLANEVIHFKIGSAAYGKPRWLGHLLNAYGARKAEELNYMYFKNGRHMPAAIMVQNGMLSEESYTQMESYLKDMQGIEQAHKFLLLEVQGMETENDTGEEKLSNVKIDIKSLAEMVQQDALFLEYDATHRSKMRSAFRLPPLYTGEADEYNKATADTARKITEEQVFQPERSTIAGKMNTLILPDLEMNLVRLTMRGPDFRDPLEIAKVLTPFVNAQATSPNDLRDTLGKVLGKTLEEWPEEIFNRPMNKTSSAADPFNILKSKEPGHQVQLVTILKDLRDILVDKKDV</sequence>
<dbReference type="InterPro" id="IPR016753">
    <property type="entry name" value="PBSX_Firmicutes"/>
</dbReference>
<comment type="similarity">
    <text evidence="1">Belongs to the phage portal family. PBSX subfamily.</text>
</comment>
<dbReference type="NCBIfam" id="TIGR01540">
    <property type="entry name" value="portal_PBSX"/>
    <property type="match status" value="1"/>
</dbReference>
<evidence type="ECO:0000313" key="4">
    <source>
        <dbReference type="Proteomes" id="UP001203665"/>
    </source>
</evidence>
<proteinExistence type="inferred from homology"/>
<dbReference type="InterPro" id="IPR006944">
    <property type="entry name" value="Phage/GTA_portal"/>
</dbReference>
<name>A0ABT0XFS8_9BACI</name>
<keyword evidence="4" id="KW-1185">Reference proteome</keyword>
<gene>
    <name evidence="3" type="ORF">NDM98_00160</name>
</gene>
<dbReference type="PIRSF" id="PIRSF019260">
    <property type="entry name" value="PBSX_XkdE_prd"/>
    <property type="match status" value="1"/>
</dbReference>
<dbReference type="Pfam" id="PF04860">
    <property type="entry name" value="Phage_portal"/>
    <property type="match status" value="1"/>
</dbReference>
<protein>
    <submittedName>
        <fullName evidence="3">Phage portal protein</fullName>
    </submittedName>
</protein>
<evidence type="ECO:0000313" key="3">
    <source>
        <dbReference type="EMBL" id="MCM2674084.1"/>
    </source>
</evidence>
<organism evidence="3 4">
    <name type="scientific">Alkalicoccobacillus plakortidis</name>
    <dbReference type="NCBI Taxonomy" id="444060"/>
    <lineage>
        <taxon>Bacteria</taxon>
        <taxon>Bacillati</taxon>
        <taxon>Bacillota</taxon>
        <taxon>Bacilli</taxon>
        <taxon>Bacillales</taxon>
        <taxon>Bacillaceae</taxon>
        <taxon>Alkalicoccobacillus</taxon>
    </lineage>
</organism>